<reference evidence="11" key="1">
    <citation type="journal article" date="2018" name="Insect Mol. Biol.">
        <title>An odorant receptor mediates the attractiveness of cis-jasmone to Campoletis chlorideae, the endoparasitoid of Helicoverpa armigera.</title>
        <authorList>
            <person name="Sun Y.L."/>
            <person name="Dong J.F."/>
            <person name="Ning C."/>
            <person name="Ding P.P."/>
            <person name="Huang L.Q."/>
            <person name="Sun J.G."/>
            <person name="Wang C.Z."/>
        </authorList>
    </citation>
    <scope>NUCLEOTIDE SEQUENCE</scope>
    <source>
        <strain evidence="11">CchlOR53</strain>
    </source>
</reference>
<comment type="caution">
    <text evidence="10">Lacks conserved residue(s) required for the propagation of feature annotation.</text>
</comment>
<evidence type="ECO:0000256" key="6">
    <source>
        <dbReference type="ARBA" id="ARBA00022989"/>
    </source>
</evidence>
<dbReference type="GO" id="GO:0005549">
    <property type="term" value="F:odorant binding"/>
    <property type="evidence" value="ECO:0007669"/>
    <property type="project" value="InterPro"/>
</dbReference>
<evidence type="ECO:0000256" key="10">
    <source>
        <dbReference type="RuleBase" id="RU351113"/>
    </source>
</evidence>
<evidence type="ECO:0000256" key="5">
    <source>
        <dbReference type="ARBA" id="ARBA00022725"/>
    </source>
</evidence>
<keyword evidence="5 10" id="KW-0552">Olfaction</keyword>
<evidence type="ECO:0000256" key="9">
    <source>
        <dbReference type="ARBA" id="ARBA00023224"/>
    </source>
</evidence>
<dbReference type="PANTHER" id="PTHR21137:SF35">
    <property type="entry name" value="ODORANT RECEPTOR 19A-RELATED"/>
    <property type="match status" value="1"/>
</dbReference>
<dbReference type="AlphaFoldDB" id="A0A346D412"/>
<evidence type="ECO:0000313" key="11">
    <source>
        <dbReference type="EMBL" id="AXM05182.1"/>
    </source>
</evidence>
<evidence type="ECO:0000256" key="3">
    <source>
        <dbReference type="ARBA" id="ARBA00022606"/>
    </source>
</evidence>
<comment type="subcellular location">
    <subcellularLocation>
        <location evidence="1 10">Cell membrane</location>
        <topology evidence="1 10">Multi-pass membrane protein</topology>
    </subcellularLocation>
</comment>
<evidence type="ECO:0000256" key="4">
    <source>
        <dbReference type="ARBA" id="ARBA00022692"/>
    </source>
</evidence>
<dbReference type="InterPro" id="IPR004117">
    <property type="entry name" value="7tm6_olfct_rcpt"/>
</dbReference>
<sequence>MTNIFQERYYKINKTLLILVGGWPYVSLPVRNTVLTFAFCIAVSGVIPQIIAVSQVLDDWDIVVDSITPFAINVAFGIKLLNIAINAEKMQKILEHIRIDWLSLVGKSELRIMHEYAERGRQFTIVYATGVYAFTLLFLTKPVATKILQDLKLLNDSEPAKYPLLLNYYFFDTEANYYSVLPVTYLCTVIVTTGIAAADTLFIVQVQHGCAMFSILGHQFQRMVDKITDDWTICSRPVDDSAYTHISTCIRNHNKVLEFSNLLESVYSMALLSIVGMNTILISVTGYQSVMIMDEKPMDALRYIAATVALLVHLFFQSYFSQKLINHSEDVRHCLYEVEWYRATPCTQKLLTFILMRTLIPCRLTAGKLLVMSLESFTSVLKTSMSYFTLLRSMQ</sequence>
<dbReference type="Pfam" id="PF02949">
    <property type="entry name" value="7tm_6"/>
    <property type="match status" value="1"/>
</dbReference>
<dbReference type="PANTHER" id="PTHR21137">
    <property type="entry name" value="ODORANT RECEPTOR"/>
    <property type="match status" value="1"/>
</dbReference>
<keyword evidence="2" id="KW-1003">Cell membrane</keyword>
<dbReference type="EMBL" id="MG859354">
    <property type="protein sequence ID" value="AXM05182.1"/>
    <property type="molecule type" value="mRNA"/>
</dbReference>
<keyword evidence="6 10" id="KW-1133">Transmembrane helix</keyword>
<keyword evidence="3 10" id="KW-0716">Sensory transduction</keyword>
<feature type="transmembrane region" description="Helical" evidence="10">
    <location>
        <begin position="300"/>
        <end position="320"/>
    </location>
</feature>
<feature type="transmembrane region" description="Helical" evidence="10">
    <location>
        <begin position="66"/>
        <end position="85"/>
    </location>
</feature>
<evidence type="ECO:0000256" key="7">
    <source>
        <dbReference type="ARBA" id="ARBA00023136"/>
    </source>
</evidence>
<evidence type="ECO:0000256" key="2">
    <source>
        <dbReference type="ARBA" id="ARBA00022475"/>
    </source>
</evidence>
<dbReference type="GO" id="GO:0005886">
    <property type="term" value="C:plasma membrane"/>
    <property type="evidence" value="ECO:0007669"/>
    <property type="project" value="UniProtKB-SubCell"/>
</dbReference>
<name>A0A346D412_9HYME</name>
<keyword evidence="7 10" id="KW-0472">Membrane</keyword>
<keyword evidence="9 10" id="KW-0807">Transducer</keyword>
<comment type="similarity">
    <text evidence="10">Belongs to the insect chemoreceptor superfamily. Heteromeric odorant receptor channel (TC 1.A.69) family.</text>
</comment>
<dbReference type="GO" id="GO:0007165">
    <property type="term" value="P:signal transduction"/>
    <property type="evidence" value="ECO:0007669"/>
    <property type="project" value="UniProtKB-KW"/>
</dbReference>
<feature type="transmembrane region" description="Helical" evidence="10">
    <location>
        <begin position="123"/>
        <end position="144"/>
    </location>
</feature>
<accession>A0A346D412</accession>
<keyword evidence="4 10" id="KW-0812">Transmembrane</keyword>
<protein>
    <recommendedName>
        <fullName evidence="10">Odorant receptor</fullName>
    </recommendedName>
</protein>
<keyword evidence="8 10" id="KW-0675">Receptor</keyword>
<evidence type="ECO:0000256" key="8">
    <source>
        <dbReference type="ARBA" id="ARBA00023170"/>
    </source>
</evidence>
<dbReference type="GO" id="GO:0004984">
    <property type="term" value="F:olfactory receptor activity"/>
    <property type="evidence" value="ECO:0007669"/>
    <property type="project" value="InterPro"/>
</dbReference>
<feature type="transmembrane region" description="Helical" evidence="10">
    <location>
        <begin position="34"/>
        <end position="54"/>
    </location>
</feature>
<organism evidence="11">
    <name type="scientific">Campoletis chlorideae</name>
    <dbReference type="NCBI Taxonomy" id="219166"/>
    <lineage>
        <taxon>Eukaryota</taxon>
        <taxon>Metazoa</taxon>
        <taxon>Ecdysozoa</taxon>
        <taxon>Arthropoda</taxon>
        <taxon>Hexapoda</taxon>
        <taxon>Insecta</taxon>
        <taxon>Pterygota</taxon>
        <taxon>Neoptera</taxon>
        <taxon>Endopterygota</taxon>
        <taxon>Hymenoptera</taxon>
        <taxon>Apocrita</taxon>
        <taxon>Ichneumonoidea</taxon>
        <taxon>Ichneumonidae</taxon>
        <taxon>Campopleginae</taxon>
        <taxon>Dusona group</taxon>
        <taxon>Campoletis</taxon>
    </lineage>
</organism>
<reference evidence="11" key="2">
    <citation type="submission" date="2018-01" db="EMBL/GenBank/DDBJ databases">
        <authorList>
            <person name="Gaut B.S."/>
            <person name="Morton B.R."/>
            <person name="Clegg M.T."/>
            <person name="Duvall M.R."/>
        </authorList>
    </citation>
    <scope>NUCLEOTIDE SEQUENCE</scope>
    <source>
        <strain evidence="11">CchlOR53</strain>
    </source>
</reference>
<evidence type="ECO:0000256" key="1">
    <source>
        <dbReference type="ARBA" id="ARBA00004651"/>
    </source>
</evidence>
<feature type="transmembrane region" description="Helical" evidence="10">
    <location>
        <begin position="266"/>
        <end position="288"/>
    </location>
</feature>
<proteinExistence type="evidence at transcript level"/>